<reference evidence="2" key="2">
    <citation type="submission" date="2023-05" db="EMBL/GenBank/DDBJ databases">
        <authorList>
            <person name="Schelkunov M.I."/>
        </authorList>
    </citation>
    <scope>NUCLEOTIDE SEQUENCE</scope>
    <source>
        <strain evidence="2">Hsosn_3</strain>
        <tissue evidence="2">Leaf</tissue>
    </source>
</reference>
<dbReference type="Proteomes" id="UP001237642">
    <property type="component" value="Unassembled WGS sequence"/>
</dbReference>
<feature type="region of interest" description="Disordered" evidence="1">
    <location>
        <begin position="1"/>
        <end position="37"/>
    </location>
</feature>
<dbReference type="AlphaFoldDB" id="A0AAD8M464"/>
<evidence type="ECO:0000313" key="3">
    <source>
        <dbReference type="Proteomes" id="UP001237642"/>
    </source>
</evidence>
<reference evidence="2" key="1">
    <citation type="submission" date="2023-02" db="EMBL/GenBank/DDBJ databases">
        <title>Genome of toxic invasive species Heracleum sosnowskyi carries increased number of genes despite the absence of recent whole-genome duplications.</title>
        <authorList>
            <person name="Schelkunov M."/>
            <person name="Shtratnikova V."/>
            <person name="Makarenko M."/>
            <person name="Klepikova A."/>
            <person name="Omelchenko D."/>
            <person name="Novikova G."/>
            <person name="Obukhova E."/>
            <person name="Bogdanov V."/>
            <person name="Penin A."/>
            <person name="Logacheva M."/>
        </authorList>
    </citation>
    <scope>NUCLEOTIDE SEQUENCE</scope>
    <source>
        <strain evidence="2">Hsosn_3</strain>
        <tissue evidence="2">Leaf</tissue>
    </source>
</reference>
<accession>A0AAD8M464</accession>
<evidence type="ECO:0000313" key="2">
    <source>
        <dbReference type="EMBL" id="KAK1358817.1"/>
    </source>
</evidence>
<protein>
    <submittedName>
        <fullName evidence="2">Uncharacterized protein</fullName>
    </submittedName>
</protein>
<sequence length="141" mass="15975">MESLPAGSDFSFCSGNNSPYDSPPESPRGFNNYFFSAPTSPNHQISFSFTPDQRMKSDYHRASDEKYDDNKPLTFIPGDHFNLIPVSSADELFDGGKIKPCETKHPKKIQSRQIRLGASLSLLSIEIKHHERRNMKLPLMN</sequence>
<evidence type="ECO:0000256" key="1">
    <source>
        <dbReference type="SAM" id="MobiDB-lite"/>
    </source>
</evidence>
<proteinExistence type="predicted"/>
<name>A0AAD8M464_9APIA</name>
<keyword evidence="3" id="KW-1185">Reference proteome</keyword>
<feature type="compositionally biased region" description="Polar residues" evidence="1">
    <location>
        <begin position="11"/>
        <end position="20"/>
    </location>
</feature>
<organism evidence="2 3">
    <name type="scientific">Heracleum sosnowskyi</name>
    <dbReference type="NCBI Taxonomy" id="360622"/>
    <lineage>
        <taxon>Eukaryota</taxon>
        <taxon>Viridiplantae</taxon>
        <taxon>Streptophyta</taxon>
        <taxon>Embryophyta</taxon>
        <taxon>Tracheophyta</taxon>
        <taxon>Spermatophyta</taxon>
        <taxon>Magnoliopsida</taxon>
        <taxon>eudicotyledons</taxon>
        <taxon>Gunneridae</taxon>
        <taxon>Pentapetalae</taxon>
        <taxon>asterids</taxon>
        <taxon>campanulids</taxon>
        <taxon>Apiales</taxon>
        <taxon>Apiaceae</taxon>
        <taxon>Apioideae</taxon>
        <taxon>apioid superclade</taxon>
        <taxon>Tordylieae</taxon>
        <taxon>Tordyliinae</taxon>
        <taxon>Heracleum</taxon>
    </lineage>
</organism>
<gene>
    <name evidence="2" type="ORF">POM88_043291</name>
</gene>
<dbReference type="EMBL" id="JAUIZM010000010">
    <property type="protein sequence ID" value="KAK1358817.1"/>
    <property type="molecule type" value="Genomic_DNA"/>
</dbReference>
<comment type="caution">
    <text evidence="2">The sequence shown here is derived from an EMBL/GenBank/DDBJ whole genome shotgun (WGS) entry which is preliminary data.</text>
</comment>